<keyword evidence="2" id="KW-0238">DNA-binding</keyword>
<feature type="domain" description="HTH gntR-type" evidence="4">
    <location>
        <begin position="35"/>
        <end position="103"/>
    </location>
</feature>
<evidence type="ECO:0000313" key="5">
    <source>
        <dbReference type="EMBL" id="GIJ14752.1"/>
    </source>
</evidence>
<comment type="caution">
    <text evidence="5">The sequence shown here is derived from an EMBL/GenBank/DDBJ whole genome shotgun (WGS) entry which is preliminary data.</text>
</comment>
<dbReference type="PANTHER" id="PTHR44846">
    <property type="entry name" value="MANNOSYL-D-GLYCERATE TRANSPORT/METABOLISM SYSTEM REPRESSOR MNGR-RELATED"/>
    <property type="match status" value="1"/>
</dbReference>
<keyword evidence="1" id="KW-0805">Transcription regulation</keyword>
<evidence type="ECO:0000256" key="2">
    <source>
        <dbReference type="ARBA" id="ARBA00023125"/>
    </source>
</evidence>
<dbReference type="Pfam" id="PF00392">
    <property type="entry name" value="GntR"/>
    <property type="match status" value="1"/>
</dbReference>
<dbReference type="InterPro" id="IPR036390">
    <property type="entry name" value="WH_DNA-bd_sf"/>
</dbReference>
<dbReference type="EMBL" id="BOPA01000011">
    <property type="protein sequence ID" value="GIJ14752.1"/>
    <property type="molecule type" value="Genomic_DNA"/>
</dbReference>
<name>A0ABQ4IA21_9ACTN</name>
<proteinExistence type="predicted"/>
<gene>
    <name evidence="5" type="ORF">Vgi01_14360</name>
</gene>
<dbReference type="PROSITE" id="PS50949">
    <property type="entry name" value="HTH_GNTR"/>
    <property type="match status" value="1"/>
</dbReference>
<organism evidence="5 6">
    <name type="scientific">Micromonospora gifhornensis</name>
    <dbReference type="NCBI Taxonomy" id="84594"/>
    <lineage>
        <taxon>Bacteria</taxon>
        <taxon>Bacillati</taxon>
        <taxon>Actinomycetota</taxon>
        <taxon>Actinomycetes</taxon>
        <taxon>Micromonosporales</taxon>
        <taxon>Micromonosporaceae</taxon>
        <taxon>Micromonospora</taxon>
    </lineage>
</organism>
<dbReference type="InterPro" id="IPR036388">
    <property type="entry name" value="WH-like_DNA-bd_sf"/>
</dbReference>
<dbReference type="Proteomes" id="UP000647860">
    <property type="component" value="Unassembled WGS sequence"/>
</dbReference>
<dbReference type="Gene3D" id="1.10.10.10">
    <property type="entry name" value="Winged helix-like DNA-binding domain superfamily/Winged helix DNA-binding domain"/>
    <property type="match status" value="1"/>
</dbReference>
<protein>
    <recommendedName>
        <fullName evidence="4">HTH gntR-type domain-containing protein</fullName>
    </recommendedName>
</protein>
<dbReference type="SMART" id="SM00345">
    <property type="entry name" value="HTH_GNTR"/>
    <property type="match status" value="1"/>
</dbReference>
<keyword evidence="3" id="KW-0804">Transcription</keyword>
<dbReference type="SUPFAM" id="SSF46785">
    <property type="entry name" value="Winged helix' DNA-binding domain"/>
    <property type="match status" value="1"/>
</dbReference>
<dbReference type="InterPro" id="IPR000524">
    <property type="entry name" value="Tscrpt_reg_HTH_GntR"/>
</dbReference>
<keyword evidence="6" id="KW-1185">Reference proteome</keyword>
<reference evidence="5 6" key="1">
    <citation type="submission" date="2021-01" db="EMBL/GenBank/DDBJ databases">
        <title>Whole genome shotgun sequence of Verrucosispora gifhornensis NBRC 16317.</title>
        <authorList>
            <person name="Komaki H."/>
            <person name="Tamura T."/>
        </authorList>
    </citation>
    <scope>NUCLEOTIDE SEQUENCE [LARGE SCALE GENOMIC DNA]</scope>
    <source>
        <strain evidence="5 6">NBRC 16317</strain>
    </source>
</reference>
<evidence type="ECO:0000313" key="6">
    <source>
        <dbReference type="Proteomes" id="UP000647860"/>
    </source>
</evidence>
<dbReference type="PANTHER" id="PTHR44846:SF17">
    <property type="entry name" value="GNTR-FAMILY TRANSCRIPTIONAL REGULATOR"/>
    <property type="match status" value="1"/>
</dbReference>
<evidence type="ECO:0000259" key="4">
    <source>
        <dbReference type="PROSITE" id="PS50949"/>
    </source>
</evidence>
<dbReference type="InterPro" id="IPR050679">
    <property type="entry name" value="Bact_HTH_transcr_reg"/>
</dbReference>
<evidence type="ECO:0000256" key="1">
    <source>
        <dbReference type="ARBA" id="ARBA00023015"/>
    </source>
</evidence>
<accession>A0ABQ4IA21</accession>
<evidence type="ECO:0000256" key="3">
    <source>
        <dbReference type="ARBA" id="ARBA00023163"/>
    </source>
</evidence>
<sequence>MWRQSNNASWLYSRVGSFPWRHKAYFMTIDPRSHTPVYVQLADLIREQIETGALAPGSSIGSEARLSQEHGIGRDAVRMAISLLRSEGLVTTSRPFGTRVRETPQRRTVQLPAGAAVVARMPSGAERRSFDLDEGVPVLEVRYPDGSTESFPGDEVELTFP</sequence>
<dbReference type="CDD" id="cd07377">
    <property type="entry name" value="WHTH_GntR"/>
    <property type="match status" value="1"/>
</dbReference>